<evidence type="ECO:0000313" key="1">
    <source>
        <dbReference type="Ensembl" id="ENSCSAVP00000018255.1"/>
    </source>
</evidence>
<accession>H2ZKY9</accession>
<reference evidence="1" key="3">
    <citation type="submission" date="2025-09" db="UniProtKB">
        <authorList>
            <consortium name="Ensembl"/>
        </authorList>
    </citation>
    <scope>IDENTIFICATION</scope>
</reference>
<protein>
    <submittedName>
        <fullName evidence="1">Uncharacterized protein</fullName>
    </submittedName>
</protein>
<dbReference type="Ensembl" id="ENSCSAVT00000018453.1">
    <property type="protein sequence ID" value="ENSCSAVP00000018255.1"/>
    <property type="gene ID" value="ENSCSAVG00000010732.1"/>
</dbReference>
<dbReference type="GeneTree" id="ENSGT00940000154133"/>
<dbReference type="InParanoid" id="H2ZKY9"/>
<reference evidence="2" key="1">
    <citation type="submission" date="2003-08" db="EMBL/GenBank/DDBJ databases">
        <authorList>
            <person name="Birren B."/>
            <person name="Nusbaum C."/>
            <person name="Abebe A."/>
            <person name="Abouelleil A."/>
            <person name="Adekoya E."/>
            <person name="Ait-zahra M."/>
            <person name="Allen N."/>
            <person name="Allen T."/>
            <person name="An P."/>
            <person name="Anderson M."/>
            <person name="Anderson S."/>
            <person name="Arachchi H."/>
            <person name="Armbruster J."/>
            <person name="Bachantsang P."/>
            <person name="Baldwin J."/>
            <person name="Barry A."/>
            <person name="Bayul T."/>
            <person name="Blitshsteyn B."/>
            <person name="Bloom T."/>
            <person name="Blye J."/>
            <person name="Boguslavskiy L."/>
            <person name="Borowsky M."/>
            <person name="Boukhgalter B."/>
            <person name="Brunache A."/>
            <person name="Butler J."/>
            <person name="Calixte N."/>
            <person name="Calvo S."/>
            <person name="Camarata J."/>
            <person name="Campo K."/>
            <person name="Chang J."/>
            <person name="Cheshatsang Y."/>
            <person name="Citroen M."/>
            <person name="Collymore A."/>
            <person name="Considine T."/>
            <person name="Cook A."/>
            <person name="Cooke P."/>
            <person name="Corum B."/>
            <person name="Cuomo C."/>
            <person name="David R."/>
            <person name="Dawoe T."/>
            <person name="Degray S."/>
            <person name="Dodge S."/>
            <person name="Dooley K."/>
            <person name="Dorje P."/>
            <person name="Dorjee K."/>
            <person name="Dorris L."/>
            <person name="Duffey N."/>
            <person name="Dupes A."/>
            <person name="Elkins T."/>
            <person name="Engels R."/>
            <person name="Erickson J."/>
            <person name="Farina A."/>
            <person name="Faro S."/>
            <person name="Ferreira P."/>
            <person name="Fischer H."/>
            <person name="Fitzgerald M."/>
            <person name="Foley K."/>
            <person name="Gage D."/>
            <person name="Galagan J."/>
            <person name="Gearin G."/>
            <person name="Gnerre S."/>
            <person name="Gnirke A."/>
            <person name="Goyette A."/>
            <person name="Graham J."/>
            <person name="Grandbois E."/>
            <person name="Gyaltsen K."/>
            <person name="Hafez N."/>
            <person name="Hagopian D."/>
            <person name="Hagos B."/>
            <person name="Hall J."/>
            <person name="Hatcher B."/>
            <person name="Heller A."/>
            <person name="Higgins H."/>
            <person name="Honan T."/>
            <person name="Horn A."/>
            <person name="Houde N."/>
            <person name="Hughes L."/>
            <person name="Hulme W."/>
            <person name="Husby E."/>
            <person name="Iliev I."/>
            <person name="Jaffe D."/>
            <person name="Jones C."/>
            <person name="Kamal M."/>
            <person name="Kamat A."/>
            <person name="Kamvysselis M."/>
            <person name="Karlsson E."/>
            <person name="Kells C."/>
            <person name="Kieu A."/>
            <person name="Kisner P."/>
            <person name="Kodira C."/>
            <person name="Kulbokas E."/>
            <person name="Labutti K."/>
            <person name="Lama D."/>
            <person name="Landers T."/>
            <person name="Leger J."/>
            <person name="Levine S."/>
            <person name="Lewis D."/>
            <person name="Lewis T."/>
            <person name="Lindblad-toh K."/>
            <person name="Liu X."/>
            <person name="Lokyitsang T."/>
            <person name="Lokyitsang Y."/>
            <person name="Lucien O."/>
            <person name="Lui A."/>
            <person name="Ma L.J."/>
            <person name="Mabbitt R."/>
            <person name="Macdonald J."/>
            <person name="Maclean C."/>
            <person name="Major J."/>
            <person name="Manning J."/>
            <person name="Marabella R."/>
            <person name="Maru K."/>
            <person name="Matthews C."/>
            <person name="Mauceli E."/>
            <person name="Mccarthy M."/>
            <person name="Mcdonough S."/>
            <person name="Mcghee T."/>
            <person name="Meldrim J."/>
            <person name="Meneus L."/>
            <person name="Mesirov J."/>
            <person name="Mihalev A."/>
            <person name="Mihova T."/>
            <person name="Mikkelsen T."/>
            <person name="Mlenga V."/>
            <person name="Moru K."/>
            <person name="Mozes J."/>
            <person name="Mulrain L."/>
            <person name="Munson G."/>
            <person name="Naylor J."/>
            <person name="Newes C."/>
            <person name="Nguyen C."/>
            <person name="Nguyen N."/>
            <person name="Nguyen T."/>
            <person name="Nicol R."/>
            <person name="Nielsen C."/>
            <person name="Nizzari M."/>
            <person name="Norbu C."/>
            <person name="Norbu N."/>
            <person name="O'donnell P."/>
            <person name="Okoawo O."/>
            <person name="O'leary S."/>
            <person name="Omotosho B."/>
            <person name="O'neill K."/>
            <person name="Osman S."/>
            <person name="Parker S."/>
            <person name="Perrin D."/>
            <person name="Phunkhang P."/>
            <person name="Piqani B."/>
            <person name="Purcell S."/>
            <person name="Rachupka T."/>
            <person name="Ramasamy U."/>
            <person name="Rameau R."/>
            <person name="Ray V."/>
            <person name="Raymond C."/>
            <person name="Retta R."/>
            <person name="Richardson S."/>
            <person name="Rise C."/>
            <person name="Rodriguez J."/>
            <person name="Rogers J."/>
            <person name="Rogov P."/>
            <person name="Rutman M."/>
            <person name="Schupbach R."/>
            <person name="Seaman C."/>
            <person name="Settipalli S."/>
            <person name="Sharpe T."/>
            <person name="Sheridan J."/>
            <person name="Sherpa N."/>
            <person name="Shi J."/>
            <person name="Smirnov S."/>
            <person name="Smith C."/>
            <person name="Sougnez C."/>
            <person name="Spencer B."/>
            <person name="Stalker J."/>
            <person name="Stange-thomann N."/>
            <person name="Stavropoulos S."/>
            <person name="Stetson K."/>
            <person name="Stone C."/>
            <person name="Stone S."/>
            <person name="Stubbs M."/>
            <person name="Talamas J."/>
            <person name="Tchuinga P."/>
            <person name="Tenzing P."/>
            <person name="Tesfaye S."/>
            <person name="Theodore J."/>
            <person name="Thoulutsang Y."/>
            <person name="Topham K."/>
            <person name="Towey S."/>
            <person name="Tsamla T."/>
            <person name="Tsomo N."/>
            <person name="Vallee D."/>
            <person name="Vassiliev H."/>
            <person name="Venkataraman V."/>
            <person name="Vinson J."/>
            <person name="Vo A."/>
            <person name="Wade C."/>
            <person name="Wang S."/>
            <person name="Wangchuk T."/>
            <person name="Wangdi T."/>
            <person name="Whittaker C."/>
            <person name="Wilkinson J."/>
            <person name="Wu Y."/>
            <person name="Wyman D."/>
            <person name="Yadav S."/>
            <person name="Yang S."/>
            <person name="Yang X."/>
            <person name="Yeager S."/>
            <person name="Yee E."/>
            <person name="Young G."/>
            <person name="Zainoun J."/>
            <person name="Zembeck L."/>
            <person name="Zimmer A."/>
            <person name="Zody M."/>
            <person name="Lander E."/>
        </authorList>
    </citation>
    <scope>NUCLEOTIDE SEQUENCE [LARGE SCALE GENOMIC DNA]</scope>
</reference>
<evidence type="ECO:0000313" key="2">
    <source>
        <dbReference type="Proteomes" id="UP000007875"/>
    </source>
</evidence>
<dbReference type="Proteomes" id="UP000007875">
    <property type="component" value="Unassembled WGS sequence"/>
</dbReference>
<name>H2ZKY9_CIOSA</name>
<reference evidence="1" key="2">
    <citation type="submission" date="2025-08" db="UniProtKB">
        <authorList>
            <consortium name="Ensembl"/>
        </authorList>
    </citation>
    <scope>IDENTIFICATION</scope>
</reference>
<dbReference type="HOGENOM" id="CLU_2800523_0_0_1"/>
<proteinExistence type="predicted"/>
<organism evidence="1 2">
    <name type="scientific">Ciona savignyi</name>
    <name type="common">Pacific transparent sea squirt</name>
    <dbReference type="NCBI Taxonomy" id="51511"/>
    <lineage>
        <taxon>Eukaryota</taxon>
        <taxon>Metazoa</taxon>
        <taxon>Chordata</taxon>
        <taxon>Tunicata</taxon>
        <taxon>Ascidiacea</taxon>
        <taxon>Phlebobranchia</taxon>
        <taxon>Cionidae</taxon>
        <taxon>Ciona</taxon>
    </lineage>
</organism>
<dbReference type="AlphaFoldDB" id="H2ZKY9"/>
<keyword evidence="2" id="KW-1185">Reference proteome</keyword>
<sequence>MLESALDKTTDSVTLDLLTYNDLELLRKRKVEGRNPGRNRGQQSRQNENKRYLILVYSVEFDRIHYPL</sequence>
<dbReference type="STRING" id="51511.ENSCSAVP00000018255"/>